<dbReference type="FunFam" id="1.10.340.70:FF:000001">
    <property type="entry name" value="Retrovirus-related Pol polyprotein from transposon gypsy-like Protein"/>
    <property type="match status" value="1"/>
</dbReference>
<sequence>MSICLYGYNTDEPLLFDDILYKIALYANTSILLCGDWNVVQDCNLDTYTIFHKRNPKSREKIEEIIEKLKLLDPWRTCHPTDKKFTWRQLQPSPIKQSRLDYFLVTEDIYSLMKNTKIIPGYKTDHSAIVFTFSASLAKRGKGYWKFNSQLVRDFEYVEKIKKCIKDTISEYYLSGDIQNCLDVKLTCNDQLFFEILKMKIRTLSISYSIEKNRENREHTCKLEKEVEQLENIMTMSPSVNVQATLHGKKLELENKREQKIEGLLLRSRANWHENGEKCSQYFCKLEKSNFIKKTMAELIDNQDRDIITNPQVNNRKSIGQDKIQNINPKQESKQNQSTAHTVSSGSNDVKIKPSKYDGLTPWMDYLSHFEMCALVNMWSEHQKHQKMQECLFVTHSIYTSQVCSGYWSYINSSFYKKVYDLIPDLYRPHLSATKSQIKSACGNYLNLRAVIPMSERKQVLEYCHDIEYTGHLGTHKTREKICQSYYWPGIQSDVRAYVASCAKCNRRKRTLKRKRASIRLEEDNGRQESKRPACMADYVNK</sequence>
<reference evidence="3 4" key="1">
    <citation type="submission" date="2020-06" db="EMBL/GenBank/DDBJ databases">
        <authorList>
            <person name="Li R."/>
            <person name="Bekaert M."/>
        </authorList>
    </citation>
    <scope>NUCLEOTIDE SEQUENCE [LARGE SCALE GENOMIC DNA]</scope>
    <source>
        <strain evidence="4">wild</strain>
    </source>
</reference>
<accession>A0A6J8C9J3</accession>
<evidence type="ECO:0000313" key="4">
    <source>
        <dbReference type="Proteomes" id="UP000507470"/>
    </source>
</evidence>
<evidence type="ECO:0000256" key="1">
    <source>
        <dbReference type="SAM" id="MobiDB-lite"/>
    </source>
</evidence>
<dbReference type="InterPro" id="IPR050951">
    <property type="entry name" value="Retrovirus_Pol_polyprotein"/>
</dbReference>
<name>A0A6J8C9J3_MYTCO</name>
<keyword evidence="4" id="KW-1185">Reference proteome</keyword>
<evidence type="ECO:0000259" key="2">
    <source>
        <dbReference type="Pfam" id="PF17921"/>
    </source>
</evidence>
<protein>
    <recommendedName>
        <fullName evidence="2">Integrase zinc-binding domain-containing protein</fullName>
    </recommendedName>
</protein>
<dbReference type="PANTHER" id="PTHR37984:SF5">
    <property type="entry name" value="PROTEIN NYNRIN-LIKE"/>
    <property type="match status" value="1"/>
</dbReference>
<feature type="compositionally biased region" description="Polar residues" evidence="1">
    <location>
        <begin position="309"/>
        <end position="348"/>
    </location>
</feature>
<gene>
    <name evidence="3" type="ORF">MCOR_27052</name>
</gene>
<dbReference type="InterPro" id="IPR036691">
    <property type="entry name" value="Endo/exonu/phosph_ase_sf"/>
</dbReference>
<feature type="domain" description="Integrase zinc-binding" evidence="2">
    <location>
        <begin position="452"/>
        <end position="510"/>
    </location>
</feature>
<dbReference type="EMBL" id="CACVKT020004906">
    <property type="protein sequence ID" value="CAC5392086.1"/>
    <property type="molecule type" value="Genomic_DNA"/>
</dbReference>
<organism evidence="3 4">
    <name type="scientific">Mytilus coruscus</name>
    <name type="common">Sea mussel</name>
    <dbReference type="NCBI Taxonomy" id="42192"/>
    <lineage>
        <taxon>Eukaryota</taxon>
        <taxon>Metazoa</taxon>
        <taxon>Spiralia</taxon>
        <taxon>Lophotrochozoa</taxon>
        <taxon>Mollusca</taxon>
        <taxon>Bivalvia</taxon>
        <taxon>Autobranchia</taxon>
        <taxon>Pteriomorphia</taxon>
        <taxon>Mytilida</taxon>
        <taxon>Mytiloidea</taxon>
        <taxon>Mytilidae</taxon>
        <taxon>Mytilinae</taxon>
        <taxon>Mytilus</taxon>
    </lineage>
</organism>
<dbReference type="PANTHER" id="PTHR37984">
    <property type="entry name" value="PROTEIN CBG26694"/>
    <property type="match status" value="1"/>
</dbReference>
<dbReference type="InterPro" id="IPR041588">
    <property type="entry name" value="Integrase_H2C2"/>
</dbReference>
<dbReference type="Gene3D" id="3.60.10.10">
    <property type="entry name" value="Endonuclease/exonuclease/phosphatase"/>
    <property type="match status" value="1"/>
</dbReference>
<dbReference type="SUPFAM" id="SSF56219">
    <property type="entry name" value="DNase I-like"/>
    <property type="match status" value="1"/>
</dbReference>
<dbReference type="AlphaFoldDB" id="A0A6J8C9J3"/>
<dbReference type="Proteomes" id="UP000507470">
    <property type="component" value="Unassembled WGS sequence"/>
</dbReference>
<dbReference type="OrthoDB" id="6073759at2759"/>
<proteinExistence type="predicted"/>
<dbReference type="Pfam" id="PF17921">
    <property type="entry name" value="Integrase_H2C2"/>
    <property type="match status" value="1"/>
</dbReference>
<evidence type="ECO:0000313" key="3">
    <source>
        <dbReference type="EMBL" id="CAC5392086.1"/>
    </source>
</evidence>
<feature type="region of interest" description="Disordered" evidence="1">
    <location>
        <begin position="308"/>
        <end position="349"/>
    </location>
</feature>
<dbReference type="Gene3D" id="1.10.340.70">
    <property type="match status" value="1"/>
</dbReference>